<keyword evidence="1" id="KW-0472">Membrane</keyword>
<feature type="transmembrane region" description="Helical" evidence="1">
    <location>
        <begin position="21"/>
        <end position="45"/>
    </location>
</feature>
<proteinExistence type="predicted"/>
<evidence type="ECO:0000313" key="3">
    <source>
        <dbReference type="Proteomes" id="UP001217476"/>
    </source>
</evidence>
<organism evidence="2 3">
    <name type="scientific">Candidatus Devosia phytovorans</name>
    <dbReference type="NCBI Taxonomy" id="3121372"/>
    <lineage>
        <taxon>Bacteria</taxon>
        <taxon>Pseudomonadati</taxon>
        <taxon>Pseudomonadota</taxon>
        <taxon>Alphaproteobacteria</taxon>
        <taxon>Hyphomicrobiales</taxon>
        <taxon>Devosiaceae</taxon>
        <taxon>Devosia</taxon>
    </lineage>
</organism>
<evidence type="ECO:0000313" key="2">
    <source>
        <dbReference type="EMBL" id="WEK03664.1"/>
    </source>
</evidence>
<accession>A0AAJ5VUL3</accession>
<name>A0AAJ5VUL3_9HYPH</name>
<keyword evidence="1" id="KW-1133">Transmembrane helix</keyword>
<protein>
    <submittedName>
        <fullName evidence="2">Uncharacterized protein</fullName>
    </submittedName>
</protein>
<evidence type="ECO:0000256" key="1">
    <source>
        <dbReference type="SAM" id="Phobius"/>
    </source>
</evidence>
<dbReference type="EMBL" id="CP119312">
    <property type="protein sequence ID" value="WEK03664.1"/>
    <property type="molecule type" value="Genomic_DNA"/>
</dbReference>
<dbReference type="Proteomes" id="UP001217476">
    <property type="component" value="Chromosome"/>
</dbReference>
<keyword evidence="1" id="KW-0812">Transmembrane</keyword>
<reference evidence="2" key="1">
    <citation type="submission" date="2023-03" db="EMBL/GenBank/DDBJ databases">
        <title>Andean soil-derived lignocellulolytic bacterial consortium as a source of novel taxa and putative plastic-active enzymes.</title>
        <authorList>
            <person name="Diaz-Garcia L."/>
            <person name="Chuvochina M."/>
            <person name="Feuerriegel G."/>
            <person name="Bunk B."/>
            <person name="Sproer C."/>
            <person name="Streit W.R."/>
            <person name="Rodriguez L.M."/>
            <person name="Overmann J."/>
            <person name="Jimenez D.J."/>
        </authorList>
    </citation>
    <scope>NUCLEOTIDE SEQUENCE</scope>
    <source>
        <strain evidence="2">MAG 4196</strain>
    </source>
</reference>
<gene>
    <name evidence="2" type="ORF">P0Y65_15920</name>
</gene>
<sequence length="300" mass="29795">MDPRQKQKRQDEVRQPAQTPIADAIAIGTAAGGLVLGTMLAQAMIPETQDAQTSHDTGLPADAAQITVSPAVLTDTAAGADPVAQPAPEAVQPVPLAAGPAPLPDANATPLQDHLVSELSQQMAGTIGKVMQGAEPGVTAADFSQSIASDIIQSAQDIVARLDIGAMLAETQGLGDSILAQVNAPGIVAEILGGTAGLADSILTGIAPLPGEILGDTLASLADLPSSLLGNEGMDGPDGLLSAVFYSDGASDSLSIPDLSSAASSTVASLVDGPVGLLGLSYVDTSDHQGGHGLNALSLL</sequence>
<dbReference type="AlphaFoldDB" id="A0AAJ5VUL3"/>